<dbReference type="OrthoDB" id="269405at2759"/>
<comment type="caution">
    <text evidence="8">The sequence shown here is derived from an EMBL/GenBank/DDBJ whole genome shotgun (WGS) entry which is preliminary data.</text>
</comment>
<comment type="subcellular location">
    <subcellularLocation>
        <location evidence="1">Cytoplasm</location>
    </subcellularLocation>
</comment>
<evidence type="ECO:0000256" key="4">
    <source>
        <dbReference type="ARBA" id="ARBA00030494"/>
    </source>
</evidence>
<reference evidence="8 9" key="1">
    <citation type="journal article" date="2018" name="Gigascience">
        <title>Genomes of trombidid mites reveal novel predicted allergens and laterally-transferred genes associated with secondary metabolism.</title>
        <authorList>
            <person name="Dong X."/>
            <person name="Chaisiri K."/>
            <person name="Xia D."/>
            <person name="Armstrong S.D."/>
            <person name="Fang Y."/>
            <person name="Donnelly M.J."/>
            <person name="Kadowaki T."/>
            <person name="McGarry J.W."/>
            <person name="Darby A.C."/>
            <person name="Makepeace B.L."/>
        </authorList>
    </citation>
    <scope>NUCLEOTIDE SEQUENCE [LARGE SCALE GENOMIC DNA]</scope>
    <source>
        <strain evidence="8">UoL-UT</strain>
    </source>
</reference>
<keyword evidence="3" id="KW-0963">Cytoplasm</keyword>
<evidence type="ECO:0000259" key="6">
    <source>
        <dbReference type="Pfam" id="PF04112"/>
    </source>
</evidence>
<evidence type="ECO:0000313" key="9">
    <source>
        <dbReference type="Proteomes" id="UP000288716"/>
    </source>
</evidence>
<dbReference type="EMBL" id="NCKV01000340">
    <property type="protein sequence ID" value="RWS30913.1"/>
    <property type="molecule type" value="Genomic_DNA"/>
</dbReference>
<feature type="compositionally biased region" description="Basic residues" evidence="5">
    <location>
        <begin position="566"/>
        <end position="580"/>
    </location>
</feature>
<dbReference type="AlphaFoldDB" id="A0A443STU0"/>
<comment type="similarity">
    <text evidence="2">Belongs to the MAK10 family.</text>
</comment>
<accession>A0A443STU0</accession>
<gene>
    <name evidence="8" type="ORF">B4U80_09628</name>
</gene>
<proteinExistence type="inferred from homology"/>
<evidence type="ECO:0000313" key="8">
    <source>
        <dbReference type="EMBL" id="RWS30913.1"/>
    </source>
</evidence>
<dbReference type="Pfam" id="PF04112">
    <property type="entry name" value="Mak10"/>
    <property type="match status" value="1"/>
</dbReference>
<dbReference type="InterPro" id="IPR057982">
    <property type="entry name" value="TPR_NAA35"/>
</dbReference>
<dbReference type="Pfam" id="PF25789">
    <property type="entry name" value="TPR_NAA35"/>
    <property type="match status" value="1"/>
</dbReference>
<evidence type="ECO:0000256" key="3">
    <source>
        <dbReference type="ARBA" id="ARBA00022490"/>
    </source>
</evidence>
<dbReference type="VEuPathDB" id="VectorBase:LDEU001128"/>
<dbReference type="PANTHER" id="PTHR21373:SF0">
    <property type="entry name" value="N-ALPHA-ACETYLTRANSFERASE 35, NATC AUXILIARY SUBUNIT"/>
    <property type="match status" value="1"/>
</dbReference>
<dbReference type="InterPro" id="IPR057983">
    <property type="entry name" value="NAA35-like_N"/>
</dbReference>
<dbReference type="Proteomes" id="UP000288716">
    <property type="component" value="Unassembled WGS sequence"/>
</dbReference>
<dbReference type="STRING" id="299467.A0A443STU0"/>
<dbReference type="GO" id="GO:0031417">
    <property type="term" value="C:NatC complex"/>
    <property type="evidence" value="ECO:0007669"/>
    <property type="project" value="InterPro"/>
</dbReference>
<sequence>MENNSDPTFTEPQFKWKDVTKGFKAASEQLKLGELLHDDTFGLFEAMSAIEMMDPKMDAGMVCNRNKKVLNFEQAVACGKLKVNDVKLEEKIGIIDDTCGCLITWLEGHSLAQTVFTNLYLHNPNAVEDKCIRAFSVVILKLVAIIKEFVTKANVVEEEDFQPLYGFVMACDYSDNKSCAMIRDVEEEIQRKIKSIEKCSSKQFVKDENDETFNQEKEHQLLVALCVRLKFFKLLFQSLVLLKKEIFNKVQCKKSIVSTNVDDIEKNLQLSSELFSIWHKTLSMGIQPEINGENDSRGDYPTIMGFEPLVNQRLLPPTFPRRILMKTRKEAVEYLECLVNRLRHICKVYECSTFHSALDFFTDFSKASTPSCVLSRSILQLLYLPVAGSVFGAQPLSELLRETLRQFIKPPSLQAKSLIFVSNFQAKEYVEVFFSHCTRPMTLLLQISGHNRARQREKLAQVLEEFATLQDEAEKLDAFLNNISQKLDTPFSHMGYFSTWILYHILRIMIQYLISGFELELYATHEYPYIFWYLYEFLFGWMVSTLNRATNLIMEQESQSETQKGRNSKKSKTKRRKQKPHIRETMLNQALQQLCGGYYKTVCAFKLQGKLKMPKAGLNSDQIRHEHRFSAFHSVIAPPPVSYNQFKEMTDQMNRQNPNDLYVTACKCFHQAKTLLETIPEPNEEICSLMKIAKTNYVVIKLLLSGNMKDSKASDEMRLITRNKKFTYPEFDFSVNNNFPIIRVL</sequence>
<dbReference type="PANTHER" id="PTHR21373">
    <property type="entry name" value="GLUCOSE REPRESSIBLE PROTEIN MAK10"/>
    <property type="match status" value="1"/>
</dbReference>
<protein>
    <recommendedName>
        <fullName evidence="4">Protein MAK10 homolog</fullName>
    </recommendedName>
</protein>
<keyword evidence="8" id="KW-0808">Transferase</keyword>
<evidence type="ECO:0000256" key="5">
    <source>
        <dbReference type="SAM" id="MobiDB-lite"/>
    </source>
</evidence>
<dbReference type="InterPro" id="IPR007244">
    <property type="entry name" value="Naa35_N"/>
</dbReference>
<evidence type="ECO:0000256" key="1">
    <source>
        <dbReference type="ARBA" id="ARBA00004496"/>
    </source>
</evidence>
<feature type="region of interest" description="Disordered" evidence="5">
    <location>
        <begin position="555"/>
        <end position="582"/>
    </location>
</feature>
<evidence type="ECO:0000256" key="2">
    <source>
        <dbReference type="ARBA" id="ARBA00006289"/>
    </source>
</evidence>
<feature type="domain" description="NAA35-like TPR repeats" evidence="7">
    <location>
        <begin position="344"/>
        <end position="742"/>
    </location>
</feature>
<evidence type="ECO:0000259" key="7">
    <source>
        <dbReference type="Pfam" id="PF25789"/>
    </source>
</evidence>
<dbReference type="GO" id="GO:0016740">
    <property type="term" value="F:transferase activity"/>
    <property type="evidence" value="ECO:0007669"/>
    <property type="project" value="UniProtKB-KW"/>
</dbReference>
<name>A0A443STU0_9ACAR</name>
<organism evidence="8 9">
    <name type="scientific">Leptotrombidium deliense</name>
    <dbReference type="NCBI Taxonomy" id="299467"/>
    <lineage>
        <taxon>Eukaryota</taxon>
        <taxon>Metazoa</taxon>
        <taxon>Ecdysozoa</taxon>
        <taxon>Arthropoda</taxon>
        <taxon>Chelicerata</taxon>
        <taxon>Arachnida</taxon>
        <taxon>Acari</taxon>
        <taxon>Acariformes</taxon>
        <taxon>Trombidiformes</taxon>
        <taxon>Prostigmata</taxon>
        <taxon>Anystina</taxon>
        <taxon>Parasitengona</taxon>
        <taxon>Trombiculoidea</taxon>
        <taxon>Trombiculidae</taxon>
        <taxon>Leptotrombidium</taxon>
    </lineage>
</organism>
<feature type="domain" description="NAA35-like N-terminal" evidence="6">
    <location>
        <begin position="33"/>
        <end position="162"/>
    </location>
</feature>
<keyword evidence="9" id="KW-1185">Reference proteome</keyword>